<dbReference type="Proteomes" id="UP000663860">
    <property type="component" value="Unassembled WGS sequence"/>
</dbReference>
<dbReference type="PANTHER" id="PTHR42858">
    <property type="entry name" value="AMINOTRANSFERASE"/>
    <property type="match status" value="1"/>
</dbReference>
<dbReference type="GO" id="GO:0047536">
    <property type="term" value="F:2-aminoadipate transaminase activity"/>
    <property type="evidence" value="ECO:0007669"/>
    <property type="project" value="TreeGrafter"/>
</dbReference>
<evidence type="ECO:0000259" key="1">
    <source>
        <dbReference type="Pfam" id="PF00155"/>
    </source>
</evidence>
<dbReference type="CDD" id="cd00609">
    <property type="entry name" value="AAT_like"/>
    <property type="match status" value="1"/>
</dbReference>
<gene>
    <name evidence="2" type="ORF">IZO911_LOCUS19839</name>
</gene>
<dbReference type="SUPFAM" id="SSF53383">
    <property type="entry name" value="PLP-dependent transferases"/>
    <property type="match status" value="1"/>
</dbReference>
<dbReference type="EMBL" id="CAJNOE010000201">
    <property type="protein sequence ID" value="CAF1041874.1"/>
    <property type="molecule type" value="Genomic_DNA"/>
</dbReference>
<dbReference type="Gene3D" id="3.40.640.10">
    <property type="entry name" value="Type I PLP-dependent aspartate aminotransferase-like (Major domain)"/>
    <property type="match status" value="1"/>
</dbReference>
<evidence type="ECO:0000313" key="3">
    <source>
        <dbReference type="Proteomes" id="UP000663860"/>
    </source>
</evidence>
<dbReference type="InterPro" id="IPR004839">
    <property type="entry name" value="Aminotransferase_I/II_large"/>
</dbReference>
<name>A0A814JS81_9BILA</name>
<dbReference type="Pfam" id="PF00155">
    <property type="entry name" value="Aminotran_1_2"/>
    <property type="match status" value="1"/>
</dbReference>
<dbReference type="GO" id="GO:0030170">
    <property type="term" value="F:pyridoxal phosphate binding"/>
    <property type="evidence" value="ECO:0007669"/>
    <property type="project" value="InterPro"/>
</dbReference>
<sequence>MDIELEDRTINRLDTTTIKLDIGEPDTSMIPFDMLSKASQEMFADEEGKRQGTYWGYAEDEGNTSLRHNIVNFLHHSCGISTLSFENIFITNGVSAMLDQLCTMFLRAGDTVLVECPTYLYALPIFRDHHLHIISYATDDDGLIIDSKFISEVLEKAKPKMIYLVPTFQNPSGFTMSHHRREQLVKLSLKYKFLIVADEVYHFLDYEKKETNGNIHDHNQLIEHPKSFAAYHAAGTVISLHSFSKILTPSLRLGFACASHEHVSAMGRFGLIHSSGGANPFTSGIVDRILTKDLLKKFIDEKLCVEYKKRMKVLHSELMQTFGENYISCRRPSGGYFLWIKFHDTTVDCDQLLIIARKYGVTFKPGRLFAHDEEAKAHLANCLRLCIAFVNSDKLREGCTRLKRAFEEYKNITLD</sequence>
<dbReference type="InterPro" id="IPR015422">
    <property type="entry name" value="PyrdxlP-dep_Trfase_small"/>
</dbReference>
<dbReference type="InterPro" id="IPR015424">
    <property type="entry name" value="PyrdxlP-dep_Trfase"/>
</dbReference>
<dbReference type="Gene3D" id="3.90.1150.10">
    <property type="entry name" value="Aspartate Aminotransferase, domain 1"/>
    <property type="match status" value="1"/>
</dbReference>
<feature type="domain" description="Aminotransferase class I/classII large" evidence="1">
    <location>
        <begin position="17"/>
        <end position="402"/>
    </location>
</feature>
<comment type="caution">
    <text evidence="2">The sequence shown here is derived from an EMBL/GenBank/DDBJ whole genome shotgun (WGS) entry which is preliminary data.</text>
</comment>
<accession>A0A814JS81</accession>
<dbReference type="InterPro" id="IPR015421">
    <property type="entry name" value="PyrdxlP-dep_Trfase_major"/>
</dbReference>
<dbReference type="AlphaFoldDB" id="A0A814JS81"/>
<reference evidence="2" key="1">
    <citation type="submission" date="2021-02" db="EMBL/GenBank/DDBJ databases">
        <authorList>
            <person name="Nowell W R."/>
        </authorList>
    </citation>
    <scope>NUCLEOTIDE SEQUENCE</scope>
</reference>
<protein>
    <recommendedName>
        <fullName evidence="1">Aminotransferase class I/classII large domain-containing protein</fullName>
    </recommendedName>
</protein>
<evidence type="ECO:0000313" key="2">
    <source>
        <dbReference type="EMBL" id="CAF1041874.1"/>
    </source>
</evidence>
<dbReference type="PANTHER" id="PTHR42858:SF1">
    <property type="entry name" value="LD15494P"/>
    <property type="match status" value="1"/>
</dbReference>
<organism evidence="2 3">
    <name type="scientific">Adineta steineri</name>
    <dbReference type="NCBI Taxonomy" id="433720"/>
    <lineage>
        <taxon>Eukaryota</taxon>
        <taxon>Metazoa</taxon>
        <taxon>Spiralia</taxon>
        <taxon>Gnathifera</taxon>
        <taxon>Rotifera</taxon>
        <taxon>Eurotatoria</taxon>
        <taxon>Bdelloidea</taxon>
        <taxon>Adinetida</taxon>
        <taxon>Adinetidae</taxon>
        <taxon>Adineta</taxon>
    </lineage>
</organism>
<proteinExistence type="predicted"/>